<evidence type="ECO:0000313" key="2">
    <source>
        <dbReference type="EMBL" id="OLF15947.1"/>
    </source>
</evidence>
<keyword evidence="3" id="KW-1185">Reference proteome</keyword>
<feature type="transmembrane region" description="Helical" evidence="1">
    <location>
        <begin position="217"/>
        <end position="239"/>
    </location>
</feature>
<dbReference type="RefSeq" id="WP_075126999.1">
    <property type="nucleotide sequence ID" value="NZ_MSIE01000034.1"/>
</dbReference>
<comment type="caution">
    <text evidence="2">The sequence shown here is derived from an EMBL/GenBank/DDBJ whole genome shotgun (WGS) entry which is preliminary data.</text>
</comment>
<name>A0A1Q8CNL4_9PSEU</name>
<evidence type="ECO:0000313" key="3">
    <source>
        <dbReference type="Proteomes" id="UP000185596"/>
    </source>
</evidence>
<feature type="transmembrane region" description="Helical" evidence="1">
    <location>
        <begin position="99"/>
        <end position="116"/>
    </location>
</feature>
<proteinExistence type="predicted"/>
<dbReference type="Proteomes" id="UP000185596">
    <property type="component" value="Unassembled WGS sequence"/>
</dbReference>
<sequence>MNDTVGGARTGGPRTGSVSRAVRGYLASRFPLPTQGTAIVLTFVSAQLLLDRAVGPVGLRWTGVLGVASFVLLFLQLRLVDDIDDLEQDGGAAGHTRSGLTYGWLTVVVGIVALNLLYPPALGGALAAVALTVLTPFWVKRRLTTRRVPLAVCYETIPLVVMAYPVLFWLSEGGVAPAAAPTAAVVVLFWAAYEFWKFSRKAPDLDYRPYRLGRDGVRAVLLALLCCAAACVATIVVTLPVTWFFIIYQSVLLGLLIAWTAGEWAMAPPAARASRLARALGLAGLIYAVLLQFGVIVEALLWTVG</sequence>
<feature type="transmembrane region" description="Helical" evidence="1">
    <location>
        <begin position="61"/>
        <end position="79"/>
    </location>
</feature>
<dbReference type="STRING" id="1912961.BU204_18740"/>
<gene>
    <name evidence="2" type="ORF">BU204_18740</name>
</gene>
<evidence type="ECO:0008006" key="4">
    <source>
        <dbReference type="Google" id="ProtNLM"/>
    </source>
</evidence>
<feature type="transmembrane region" description="Helical" evidence="1">
    <location>
        <begin position="245"/>
        <end position="267"/>
    </location>
</feature>
<dbReference type="EMBL" id="MSIE01000034">
    <property type="protein sequence ID" value="OLF15947.1"/>
    <property type="molecule type" value="Genomic_DNA"/>
</dbReference>
<feature type="transmembrane region" description="Helical" evidence="1">
    <location>
        <begin position="176"/>
        <end position="196"/>
    </location>
</feature>
<keyword evidence="1" id="KW-0812">Transmembrane</keyword>
<organism evidence="2 3">
    <name type="scientific">Actinophytocola xanthii</name>
    <dbReference type="NCBI Taxonomy" id="1912961"/>
    <lineage>
        <taxon>Bacteria</taxon>
        <taxon>Bacillati</taxon>
        <taxon>Actinomycetota</taxon>
        <taxon>Actinomycetes</taxon>
        <taxon>Pseudonocardiales</taxon>
        <taxon>Pseudonocardiaceae</taxon>
    </lineage>
</organism>
<feature type="transmembrane region" description="Helical" evidence="1">
    <location>
        <begin position="279"/>
        <end position="302"/>
    </location>
</feature>
<protein>
    <recommendedName>
        <fullName evidence="4">Prenyltransferase</fullName>
    </recommendedName>
</protein>
<dbReference type="AlphaFoldDB" id="A0A1Q8CNL4"/>
<evidence type="ECO:0000256" key="1">
    <source>
        <dbReference type="SAM" id="Phobius"/>
    </source>
</evidence>
<keyword evidence="1" id="KW-1133">Transmembrane helix</keyword>
<feature type="transmembrane region" description="Helical" evidence="1">
    <location>
        <begin position="151"/>
        <end position="170"/>
    </location>
</feature>
<reference evidence="2 3" key="1">
    <citation type="submission" date="2016-12" db="EMBL/GenBank/DDBJ databases">
        <title>The draft genome sequence of Actinophytocola sp. 11-183.</title>
        <authorList>
            <person name="Wang W."/>
            <person name="Yuan L."/>
        </authorList>
    </citation>
    <scope>NUCLEOTIDE SEQUENCE [LARGE SCALE GENOMIC DNA]</scope>
    <source>
        <strain evidence="2 3">11-183</strain>
    </source>
</reference>
<dbReference type="OrthoDB" id="9096363at2"/>
<accession>A0A1Q8CNL4</accession>
<keyword evidence="1" id="KW-0472">Membrane</keyword>